<evidence type="ECO:0000313" key="15">
    <source>
        <dbReference type="EMBL" id="ABV38401.1"/>
    </source>
</evidence>
<dbReference type="InterPro" id="IPR050161">
    <property type="entry name" value="Siro_Cobalamin_biosynth"/>
</dbReference>
<evidence type="ECO:0000256" key="13">
    <source>
        <dbReference type="RuleBase" id="RU003960"/>
    </source>
</evidence>
<dbReference type="InterPro" id="IPR014777">
    <property type="entry name" value="4pyrrole_Mease_sub1"/>
</dbReference>
<dbReference type="InterPro" id="IPR000878">
    <property type="entry name" value="4pyrrol_Mease"/>
</dbReference>
<evidence type="ECO:0000256" key="9">
    <source>
        <dbReference type="ARBA" id="ARBA00023244"/>
    </source>
</evidence>
<keyword evidence="7" id="KW-0560">Oxidoreductase</keyword>
<evidence type="ECO:0000259" key="14">
    <source>
        <dbReference type="Pfam" id="PF00590"/>
    </source>
</evidence>
<dbReference type="CDD" id="cd11642">
    <property type="entry name" value="SUMT"/>
    <property type="match status" value="1"/>
</dbReference>
<dbReference type="InterPro" id="IPR006366">
    <property type="entry name" value="CobA/CysG_C"/>
</dbReference>
<dbReference type="RefSeq" id="WP_012144131.1">
    <property type="nucleotide sequence ID" value="NC_009831.1"/>
</dbReference>
<keyword evidence="10" id="KW-0511">Multifunctional enzyme</keyword>
<dbReference type="GO" id="GO:0004851">
    <property type="term" value="F:uroporphyrin-III C-methyltransferase activity"/>
    <property type="evidence" value="ECO:0007669"/>
    <property type="project" value="UniProtKB-EC"/>
</dbReference>
<dbReference type="AlphaFoldDB" id="A8FZX8"/>
<dbReference type="Gene3D" id="3.40.1010.10">
    <property type="entry name" value="Cobalt-precorrin-4 Transmethylase, Domain 1"/>
    <property type="match status" value="1"/>
</dbReference>
<keyword evidence="5 13" id="KW-0808">Transferase</keyword>
<dbReference type="STRING" id="425104.Ssed_3797"/>
<dbReference type="PANTHER" id="PTHR45790">
    <property type="entry name" value="SIROHEME SYNTHASE-RELATED"/>
    <property type="match status" value="1"/>
</dbReference>
<dbReference type="GO" id="GO:0009236">
    <property type="term" value="P:cobalamin biosynthetic process"/>
    <property type="evidence" value="ECO:0007669"/>
    <property type="project" value="UniProtKB-KW"/>
</dbReference>
<organism evidence="15 16">
    <name type="scientific">Shewanella sediminis (strain HAW-EB3)</name>
    <dbReference type="NCBI Taxonomy" id="425104"/>
    <lineage>
        <taxon>Bacteria</taxon>
        <taxon>Pseudomonadati</taxon>
        <taxon>Pseudomonadota</taxon>
        <taxon>Gammaproteobacteria</taxon>
        <taxon>Alteromonadales</taxon>
        <taxon>Shewanellaceae</taxon>
        <taxon>Shewanella</taxon>
    </lineage>
</organism>
<keyword evidence="16" id="KW-1185">Reference proteome</keyword>
<dbReference type="InterPro" id="IPR003043">
    <property type="entry name" value="Uropor_MeTrfase_CS"/>
</dbReference>
<dbReference type="EC" id="2.1.1.107" evidence="2"/>
<dbReference type="SUPFAM" id="SSF53790">
    <property type="entry name" value="Tetrapyrrole methylase"/>
    <property type="match status" value="1"/>
</dbReference>
<keyword evidence="3" id="KW-0169">Cobalamin biosynthesis</keyword>
<gene>
    <name evidence="15" type="ordered locus">Ssed_3797</name>
</gene>
<dbReference type="HOGENOM" id="CLU_011276_7_0_6"/>
<dbReference type="PANTHER" id="PTHR45790:SF1">
    <property type="entry name" value="SIROHEME SYNTHASE"/>
    <property type="match status" value="1"/>
</dbReference>
<dbReference type="GO" id="GO:0032259">
    <property type="term" value="P:methylation"/>
    <property type="evidence" value="ECO:0007669"/>
    <property type="project" value="UniProtKB-KW"/>
</dbReference>
<dbReference type="EMBL" id="CP000821">
    <property type="protein sequence ID" value="ABV38401.1"/>
    <property type="molecule type" value="Genomic_DNA"/>
</dbReference>
<evidence type="ECO:0000256" key="8">
    <source>
        <dbReference type="ARBA" id="ARBA00023239"/>
    </source>
</evidence>
<evidence type="ECO:0000313" key="16">
    <source>
        <dbReference type="Proteomes" id="UP000002015"/>
    </source>
</evidence>
<keyword evidence="4 13" id="KW-0489">Methyltransferase</keyword>
<evidence type="ECO:0000256" key="12">
    <source>
        <dbReference type="ARBA" id="ARBA00060548"/>
    </source>
</evidence>
<dbReference type="PROSITE" id="PS00840">
    <property type="entry name" value="SUMT_2"/>
    <property type="match status" value="1"/>
</dbReference>
<dbReference type="eggNOG" id="COG0007">
    <property type="taxonomic scope" value="Bacteria"/>
</dbReference>
<dbReference type="PROSITE" id="PS00839">
    <property type="entry name" value="SUMT_1"/>
    <property type="match status" value="1"/>
</dbReference>
<evidence type="ECO:0000256" key="7">
    <source>
        <dbReference type="ARBA" id="ARBA00023002"/>
    </source>
</evidence>
<comment type="pathway">
    <text evidence="12">Cofactor biosynthesis; adenosylcobalamin biosynthesis; precorrin-2 from uroporphyrinogen III: step 1/1.</text>
</comment>
<dbReference type="UniPathway" id="UPA00262">
    <property type="reaction ID" value="UER00211"/>
</dbReference>
<comment type="pathway">
    <text evidence="11">Porphyrin-containing compound metabolism; siroheme biosynthesis; precorrin-2 from uroporphyrinogen III: step 1/1.</text>
</comment>
<sequence length="269" mass="28845">MEIVTLPGQRAGGKVWLVGAGPGDVELLTLKAYRILKSAEVVLYDALVSEDIMALVPFDAEKIAVGKRAGKHSANQDEINQLLVTKGFTRKNVVRLKGGDPFIFGRGGEELQSLVEAGLEFEVVPGITAASGTSSYAGIPLTHRDHAQGVTFITGHCQLGSRPMDWANYANPSNTLVIYMGILNAGIISQGLIDAGRSAQTPVAIVSKATTSEQRRFIGKLGELEQLAADPELKMPALMIIGEVVQLADTLNWFTPQSDSESRPISYEL</sequence>
<keyword evidence="9" id="KW-0627">Porphyrin biosynthesis</keyword>
<evidence type="ECO:0000256" key="11">
    <source>
        <dbReference type="ARBA" id="ARBA00025705"/>
    </source>
</evidence>
<keyword evidence="6" id="KW-0949">S-adenosyl-L-methionine</keyword>
<dbReference type="GO" id="GO:0016829">
    <property type="term" value="F:lyase activity"/>
    <property type="evidence" value="ECO:0007669"/>
    <property type="project" value="UniProtKB-KW"/>
</dbReference>
<evidence type="ECO:0000256" key="4">
    <source>
        <dbReference type="ARBA" id="ARBA00022603"/>
    </source>
</evidence>
<evidence type="ECO:0000256" key="5">
    <source>
        <dbReference type="ARBA" id="ARBA00022679"/>
    </source>
</evidence>
<dbReference type="FunFam" id="3.30.950.10:FF:000001">
    <property type="entry name" value="Siroheme synthase"/>
    <property type="match status" value="1"/>
</dbReference>
<dbReference type="GO" id="GO:0016491">
    <property type="term" value="F:oxidoreductase activity"/>
    <property type="evidence" value="ECO:0007669"/>
    <property type="project" value="UniProtKB-KW"/>
</dbReference>
<dbReference type="Pfam" id="PF00590">
    <property type="entry name" value="TP_methylase"/>
    <property type="match status" value="1"/>
</dbReference>
<feature type="domain" description="Tetrapyrrole methylase" evidence="14">
    <location>
        <begin position="14"/>
        <end position="224"/>
    </location>
</feature>
<evidence type="ECO:0000256" key="1">
    <source>
        <dbReference type="ARBA" id="ARBA00005879"/>
    </source>
</evidence>
<dbReference type="NCBIfam" id="NF004790">
    <property type="entry name" value="PRK06136.1"/>
    <property type="match status" value="1"/>
</dbReference>
<dbReference type="InterPro" id="IPR014776">
    <property type="entry name" value="4pyrrole_Mease_sub2"/>
</dbReference>
<dbReference type="FunFam" id="3.40.1010.10:FF:000001">
    <property type="entry name" value="Siroheme synthase"/>
    <property type="match status" value="1"/>
</dbReference>
<evidence type="ECO:0000256" key="3">
    <source>
        <dbReference type="ARBA" id="ARBA00022573"/>
    </source>
</evidence>
<dbReference type="InterPro" id="IPR035996">
    <property type="entry name" value="4pyrrol_Methylase_sf"/>
</dbReference>
<reference evidence="15 16" key="1">
    <citation type="submission" date="2007-08" db="EMBL/GenBank/DDBJ databases">
        <title>Complete sequence of Shewanella sediminis HAW-EB3.</title>
        <authorList>
            <consortium name="US DOE Joint Genome Institute"/>
            <person name="Copeland A."/>
            <person name="Lucas S."/>
            <person name="Lapidus A."/>
            <person name="Barry K."/>
            <person name="Glavina del Rio T."/>
            <person name="Dalin E."/>
            <person name="Tice H."/>
            <person name="Pitluck S."/>
            <person name="Chertkov O."/>
            <person name="Brettin T."/>
            <person name="Bruce D."/>
            <person name="Detter J.C."/>
            <person name="Han C."/>
            <person name="Schmutz J."/>
            <person name="Larimer F."/>
            <person name="Land M."/>
            <person name="Hauser L."/>
            <person name="Kyrpides N."/>
            <person name="Kim E."/>
            <person name="Zhao J.-S."/>
            <person name="Richardson P."/>
        </authorList>
    </citation>
    <scope>NUCLEOTIDE SEQUENCE [LARGE SCALE GENOMIC DNA]</scope>
    <source>
        <strain evidence="15 16">HAW-EB3</strain>
    </source>
</reference>
<dbReference type="KEGG" id="sse:Ssed_3797"/>
<comment type="similarity">
    <text evidence="1 13">Belongs to the precorrin methyltransferase family.</text>
</comment>
<accession>A8FZX8</accession>
<name>A8FZX8_SHESH</name>
<proteinExistence type="inferred from homology"/>
<protein>
    <recommendedName>
        <fullName evidence="2">uroporphyrinogen-III C-methyltransferase</fullName>
        <ecNumber evidence="2">2.1.1.107</ecNumber>
    </recommendedName>
</protein>
<evidence type="ECO:0000256" key="2">
    <source>
        <dbReference type="ARBA" id="ARBA00012162"/>
    </source>
</evidence>
<keyword evidence="8" id="KW-0456">Lyase</keyword>
<dbReference type="GO" id="GO:0019354">
    <property type="term" value="P:siroheme biosynthetic process"/>
    <property type="evidence" value="ECO:0007669"/>
    <property type="project" value="UniProtKB-UniPathway"/>
</dbReference>
<evidence type="ECO:0000256" key="10">
    <source>
        <dbReference type="ARBA" id="ARBA00023268"/>
    </source>
</evidence>
<dbReference type="Proteomes" id="UP000002015">
    <property type="component" value="Chromosome"/>
</dbReference>
<dbReference type="NCBIfam" id="TIGR01469">
    <property type="entry name" value="cobA_cysG_Cterm"/>
    <property type="match status" value="1"/>
</dbReference>
<dbReference type="OrthoDB" id="9815856at2"/>
<evidence type="ECO:0000256" key="6">
    <source>
        <dbReference type="ARBA" id="ARBA00022691"/>
    </source>
</evidence>
<dbReference type="Gene3D" id="3.30.950.10">
    <property type="entry name" value="Methyltransferase, Cobalt-precorrin-4 Transmethylase, Domain 2"/>
    <property type="match status" value="1"/>
</dbReference>